<evidence type="ECO:0000256" key="11">
    <source>
        <dbReference type="ARBA" id="ARBA00022829"/>
    </source>
</evidence>
<name>A0A8H6B9A1_DEKBR</name>
<evidence type="ECO:0000256" key="15">
    <source>
        <dbReference type="ARBA" id="ARBA00023306"/>
    </source>
</evidence>
<keyword evidence="18" id="KW-0175">Coiled coil</keyword>
<dbReference type="Pfam" id="PF08654">
    <property type="entry name" value="DASH_Dad2"/>
    <property type="match status" value="1"/>
</dbReference>
<evidence type="ECO:0000256" key="3">
    <source>
        <dbReference type="ARBA" id="ARBA00004629"/>
    </source>
</evidence>
<evidence type="ECO:0000256" key="13">
    <source>
        <dbReference type="ARBA" id="ARBA00023212"/>
    </source>
</evidence>
<comment type="similarity">
    <text evidence="4">Belongs to the DASH complex DAD2 family.</text>
</comment>
<keyword evidence="13" id="KW-0206">Cytoskeleton</keyword>
<dbReference type="GO" id="GO:0044732">
    <property type="term" value="C:mitotic spindle pole body"/>
    <property type="evidence" value="ECO:0007669"/>
    <property type="project" value="TreeGrafter"/>
</dbReference>
<dbReference type="Proteomes" id="UP000568158">
    <property type="component" value="Unassembled WGS sequence"/>
</dbReference>
<dbReference type="GO" id="GO:0008608">
    <property type="term" value="P:attachment of spindle microtubules to kinetochore"/>
    <property type="evidence" value="ECO:0007669"/>
    <property type="project" value="TreeGrafter"/>
</dbReference>
<evidence type="ECO:0000256" key="8">
    <source>
        <dbReference type="ARBA" id="ARBA00022618"/>
    </source>
</evidence>
<evidence type="ECO:0000313" key="19">
    <source>
        <dbReference type="EMBL" id="KAF6007560.1"/>
    </source>
</evidence>
<feature type="coiled-coil region" evidence="18">
    <location>
        <begin position="4"/>
        <end position="31"/>
    </location>
</feature>
<dbReference type="InterPro" id="IPR013963">
    <property type="entry name" value="DASH_Dad2"/>
</dbReference>
<keyword evidence="7" id="KW-0963">Cytoplasm</keyword>
<sequence length="112" mass="12556">MGSSNQKLDLNQVLEQRRKELEQLKKVEKITGRLSDKLEEFTNSIKKLEDGSESITEVTSLWGQIISSIALAADSTVNLKKSDYDTGTPLTERLVRCKVDKNGRITDKTDGE</sequence>
<evidence type="ECO:0000256" key="14">
    <source>
        <dbReference type="ARBA" id="ARBA00023242"/>
    </source>
</evidence>
<evidence type="ECO:0000256" key="18">
    <source>
        <dbReference type="SAM" id="Coils"/>
    </source>
</evidence>
<keyword evidence="12" id="KW-0995">Kinetochore</keyword>
<evidence type="ECO:0000256" key="1">
    <source>
        <dbReference type="ARBA" id="ARBA00004123"/>
    </source>
</evidence>
<comment type="subcellular location">
    <subcellularLocation>
        <location evidence="3">Chromosome</location>
        <location evidence="3">Centromere</location>
        <location evidence="3">Kinetochore</location>
    </subcellularLocation>
    <subcellularLocation>
        <location evidence="2">Cytoplasm</location>
        <location evidence="2">Cytoskeleton</location>
        <location evidence="2">Spindle</location>
    </subcellularLocation>
    <subcellularLocation>
        <location evidence="1">Nucleus</location>
    </subcellularLocation>
</comment>
<evidence type="ECO:0000256" key="2">
    <source>
        <dbReference type="ARBA" id="ARBA00004186"/>
    </source>
</evidence>
<keyword evidence="14" id="KW-0539">Nucleus</keyword>
<proteinExistence type="inferred from homology"/>
<evidence type="ECO:0000256" key="12">
    <source>
        <dbReference type="ARBA" id="ARBA00022838"/>
    </source>
</evidence>
<dbReference type="AlphaFoldDB" id="A0A8H6B9A1"/>
<keyword evidence="6" id="KW-0158">Chromosome</keyword>
<evidence type="ECO:0000256" key="16">
    <source>
        <dbReference type="ARBA" id="ARBA00023328"/>
    </source>
</evidence>
<keyword evidence="15" id="KW-0131">Cell cycle</keyword>
<evidence type="ECO:0000256" key="7">
    <source>
        <dbReference type="ARBA" id="ARBA00022490"/>
    </source>
</evidence>
<evidence type="ECO:0000256" key="10">
    <source>
        <dbReference type="ARBA" id="ARBA00022776"/>
    </source>
</evidence>
<dbReference type="GO" id="GO:0000278">
    <property type="term" value="P:mitotic cell cycle"/>
    <property type="evidence" value="ECO:0007669"/>
    <property type="project" value="InterPro"/>
</dbReference>
<reference evidence="19 20" key="1">
    <citation type="journal article" date="2020" name="Appl. Microbiol. Biotechnol.">
        <title>Targeted gene deletion in Brettanomyces bruxellensis with an expression-free CRISPR-Cas9 system.</title>
        <authorList>
            <person name="Varela C."/>
            <person name="Bartel C."/>
            <person name="Onetto C."/>
            <person name="Borneman A."/>
        </authorList>
    </citation>
    <scope>NUCLEOTIDE SEQUENCE [LARGE SCALE GENOMIC DNA]</scope>
    <source>
        <strain evidence="19 20">AWRI1613</strain>
    </source>
</reference>
<dbReference type="GO" id="GO:0042729">
    <property type="term" value="C:DASH complex"/>
    <property type="evidence" value="ECO:0007669"/>
    <property type="project" value="InterPro"/>
</dbReference>
<evidence type="ECO:0000256" key="4">
    <source>
        <dbReference type="ARBA" id="ARBA00005501"/>
    </source>
</evidence>
<evidence type="ECO:0000313" key="20">
    <source>
        <dbReference type="Proteomes" id="UP000568158"/>
    </source>
</evidence>
<keyword evidence="10" id="KW-0498">Mitosis</keyword>
<comment type="caution">
    <text evidence="19">The sequence shown here is derived from an EMBL/GenBank/DDBJ whole genome shotgun (WGS) entry which is preliminary data.</text>
</comment>
<protein>
    <recommendedName>
        <fullName evidence="5">DASH complex subunit DAD2</fullName>
    </recommendedName>
    <alternativeName>
        <fullName evidence="17">Outer kinetochore protein DAD2</fullName>
    </alternativeName>
</protein>
<dbReference type="PANTHER" id="PTHR28036:SF1">
    <property type="entry name" value="DASH COMPLEX SUBUNIT DAD2"/>
    <property type="match status" value="1"/>
</dbReference>
<dbReference type="PANTHER" id="PTHR28036">
    <property type="entry name" value="DASH COMPLEX SUBUNIT DAD2"/>
    <property type="match status" value="1"/>
</dbReference>
<dbReference type="GO" id="GO:0051301">
    <property type="term" value="P:cell division"/>
    <property type="evidence" value="ECO:0007669"/>
    <property type="project" value="UniProtKB-KW"/>
</dbReference>
<keyword evidence="8" id="KW-0132">Cell division</keyword>
<organism evidence="19 20">
    <name type="scientific">Dekkera bruxellensis</name>
    <name type="common">Brettanomyces custersii</name>
    <dbReference type="NCBI Taxonomy" id="5007"/>
    <lineage>
        <taxon>Eukaryota</taxon>
        <taxon>Fungi</taxon>
        <taxon>Dikarya</taxon>
        <taxon>Ascomycota</taxon>
        <taxon>Saccharomycotina</taxon>
        <taxon>Pichiomycetes</taxon>
        <taxon>Pichiales</taxon>
        <taxon>Pichiaceae</taxon>
        <taxon>Brettanomyces</taxon>
    </lineage>
</organism>
<keyword evidence="11" id="KW-0159">Chromosome partition</keyword>
<evidence type="ECO:0000256" key="9">
    <source>
        <dbReference type="ARBA" id="ARBA00022701"/>
    </source>
</evidence>
<gene>
    <name evidence="19" type="ORF">HII12_004450</name>
</gene>
<accession>A0A8H6B9A1</accession>
<evidence type="ECO:0000256" key="5">
    <source>
        <dbReference type="ARBA" id="ARBA00020260"/>
    </source>
</evidence>
<dbReference type="GO" id="GO:1990023">
    <property type="term" value="C:mitotic spindle midzone"/>
    <property type="evidence" value="ECO:0007669"/>
    <property type="project" value="TreeGrafter"/>
</dbReference>
<keyword evidence="16" id="KW-0137">Centromere</keyword>
<evidence type="ECO:0000256" key="6">
    <source>
        <dbReference type="ARBA" id="ARBA00022454"/>
    </source>
</evidence>
<evidence type="ECO:0000256" key="17">
    <source>
        <dbReference type="ARBA" id="ARBA00030568"/>
    </source>
</evidence>
<keyword evidence="9" id="KW-0493">Microtubule</keyword>
<dbReference type="EMBL" id="JABCYN010000041">
    <property type="protein sequence ID" value="KAF6007560.1"/>
    <property type="molecule type" value="Genomic_DNA"/>
</dbReference>
<dbReference type="GO" id="GO:0005874">
    <property type="term" value="C:microtubule"/>
    <property type="evidence" value="ECO:0007669"/>
    <property type="project" value="UniProtKB-KW"/>
</dbReference>